<gene>
    <name evidence="2" type="ORF">ACFSY7_17850</name>
</gene>
<name>A0ABW5Y517_9BACL</name>
<organism evidence="2 3">
    <name type="scientific">Kurthia populi</name>
    <dbReference type="NCBI Taxonomy" id="1562132"/>
    <lineage>
        <taxon>Bacteria</taxon>
        <taxon>Bacillati</taxon>
        <taxon>Bacillota</taxon>
        <taxon>Bacilli</taxon>
        <taxon>Bacillales</taxon>
        <taxon>Caryophanaceae</taxon>
        <taxon>Kurthia</taxon>
    </lineage>
</organism>
<accession>A0ABW5Y517</accession>
<dbReference type="Proteomes" id="UP001597568">
    <property type="component" value="Unassembled WGS sequence"/>
</dbReference>
<reference evidence="3" key="1">
    <citation type="journal article" date="2019" name="Int. J. Syst. Evol. Microbiol.">
        <title>The Global Catalogue of Microorganisms (GCM) 10K type strain sequencing project: providing services to taxonomists for standard genome sequencing and annotation.</title>
        <authorList>
            <consortium name="The Broad Institute Genomics Platform"/>
            <consortium name="The Broad Institute Genome Sequencing Center for Infectious Disease"/>
            <person name="Wu L."/>
            <person name="Ma J."/>
        </authorList>
    </citation>
    <scope>NUCLEOTIDE SEQUENCE [LARGE SCALE GENOMIC DNA]</scope>
    <source>
        <strain evidence="3">KCTC 33522</strain>
    </source>
</reference>
<evidence type="ECO:0000256" key="1">
    <source>
        <dbReference type="SAM" id="Phobius"/>
    </source>
</evidence>
<feature type="transmembrane region" description="Helical" evidence="1">
    <location>
        <begin position="6"/>
        <end position="23"/>
    </location>
</feature>
<keyword evidence="1" id="KW-1133">Transmembrane helix</keyword>
<evidence type="ECO:0000313" key="2">
    <source>
        <dbReference type="EMBL" id="MFD2870360.1"/>
    </source>
</evidence>
<keyword evidence="1" id="KW-0472">Membrane</keyword>
<keyword evidence="3" id="KW-1185">Reference proteome</keyword>
<dbReference type="EMBL" id="JBHUOR010000138">
    <property type="protein sequence ID" value="MFD2870360.1"/>
    <property type="molecule type" value="Genomic_DNA"/>
</dbReference>
<comment type="caution">
    <text evidence="2">The sequence shown here is derived from an EMBL/GenBank/DDBJ whole genome shotgun (WGS) entry which is preliminary data.</text>
</comment>
<sequence>MNVEEWIAVVGAVATIGTAIVTFRNVKLVKKNLDLQKAEWEMERKPYLLLDTTPIEFSLIEDEISEPHKEIVVNNQELDFYEGALASFQELSFPIINIHKGIAKDIEVIATTRNVENYIGVEINGFAYVEYDESSIKKIKNENGDDFLLYTFEYDDEKHENYLDITKKEEILFMDFNNKKHVVSLPSSYLYFLYLHCVGMFRGNENFVAPILDVNIKCNDINNKEYSYKYTVTMKSWQVGKDLDGEESLSIRPILEVKQIQEK</sequence>
<keyword evidence="1" id="KW-0812">Transmembrane</keyword>
<proteinExistence type="predicted"/>
<dbReference type="RefSeq" id="WP_380148994.1">
    <property type="nucleotide sequence ID" value="NZ_JBHUOR010000138.1"/>
</dbReference>
<protein>
    <submittedName>
        <fullName evidence="2">Uncharacterized protein</fullName>
    </submittedName>
</protein>
<evidence type="ECO:0000313" key="3">
    <source>
        <dbReference type="Proteomes" id="UP001597568"/>
    </source>
</evidence>